<evidence type="ECO:0000256" key="1">
    <source>
        <dbReference type="SAM" id="MobiDB-lite"/>
    </source>
</evidence>
<evidence type="ECO:0000313" key="2">
    <source>
        <dbReference type="EMBL" id="MPC96574.1"/>
    </source>
</evidence>
<feature type="region of interest" description="Disordered" evidence="1">
    <location>
        <begin position="18"/>
        <end position="81"/>
    </location>
</feature>
<protein>
    <submittedName>
        <fullName evidence="2">Uncharacterized protein</fullName>
    </submittedName>
</protein>
<reference evidence="2 3" key="1">
    <citation type="submission" date="2019-05" db="EMBL/GenBank/DDBJ databases">
        <title>Another draft genome of Portunus trituberculatus and its Hox gene families provides insights of decapod evolution.</title>
        <authorList>
            <person name="Jeong J.-H."/>
            <person name="Song I."/>
            <person name="Kim S."/>
            <person name="Choi T."/>
            <person name="Kim D."/>
            <person name="Ryu S."/>
            <person name="Kim W."/>
        </authorList>
    </citation>
    <scope>NUCLEOTIDE SEQUENCE [LARGE SCALE GENOMIC DNA]</scope>
    <source>
        <tissue evidence="2">Muscle</tissue>
    </source>
</reference>
<organism evidence="2 3">
    <name type="scientific">Portunus trituberculatus</name>
    <name type="common">Swimming crab</name>
    <name type="synonym">Neptunus trituberculatus</name>
    <dbReference type="NCBI Taxonomy" id="210409"/>
    <lineage>
        <taxon>Eukaryota</taxon>
        <taxon>Metazoa</taxon>
        <taxon>Ecdysozoa</taxon>
        <taxon>Arthropoda</taxon>
        <taxon>Crustacea</taxon>
        <taxon>Multicrustacea</taxon>
        <taxon>Malacostraca</taxon>
        <taxon>Eumalacostraca</taxon>
        <taxon>Eucarida</taxon>
        <taxon>Decapoda</taxon>
        <taxon>Pleocyemata</taxon>
        <taxon>Brachyura</taxon>
        <taxon>Eubrachyura</taxon>
        <taxon>Portunoidea</taxon>
        <taxon>Portunidae</taxon>
        <taxon>Portuninae</taxon>
        <taxon>Portunus</taxon>
    </lineage>
</organism>
<gene>
    <name evidence="2" type="ORF">E2C01_091840</name>
</gene>
<evidence type="ECO:0000313" key="3">
    <source>
        <dbReference type="Proteomes" id="UP000324222"/>
    </source>
</evidence>
<feature type="compositionally biased region" description="Basic and acidic residues" evidence="1">
    <location>
        <begin position="18"/>
        <end position="43"/>
    </location>
</feature>
<proteinExistence type="predicted"/>
<dbReference type="EMBL" id="VSRR010106534">
    <property type="protein sequence ID" value="MPC96574.1"/>
    <property type="molecule type" value="Genomic_DNA"/>
</dbReference>
<dbReference type="AlphaFoldDB" id="A0A5B7JW59"/>
<accession>A0A5B7JW59</accession>
<feature type="compositionally biased region" description="Basic residues" evidence="1">
    <location>
        <begin position="48"/>
        <end position="81"/>
    </location>
</feature>
<dbReference type="Proteomes" id="UP000324222">
    <property type="component" value="Unassembled WGS sequence"/>
</dbReference>
<sequence length="81" mass="9211">MVVMVVNPVMVEVVIAVKGEDDGGGRPGREGRKVEGRSREKRGIGMVGKKKKKKNKNKKNKKKKNKNKNKNKKNKKKKKKK</sequence>
<comment type="caution">
    <text evidence="2">The sequence shown here is derived from an EMBL/GenBank/DDBJ whole genome shotgun (WGS) entry which is preliminary data.</text>
</comment>
<keyword evidence="3" id="KW-1185">Reference proteome</keyword>
<name>A0A5B7JW59_PORTR</name>